<feature type="transmembrane region" description="Helical" evidence="7">
    <location>
        <begin position="67"/>
        <end position="86"/>
    </location>
</feature>
<evidence type="ECO:0000313" key="9">
    <source>
        <dbReference type="Proteomes" id="UP000705867"/>
    </source>
</evidence>
<dbReference type="Proteomes" id="UP000705867">
    <property type="component" value="Unassembled WGS sequence"/>
</dbReference>
<dbReference type="GO" id="GO:0005886">
    <property type="term" value="C:plasma membrane"/>
    <property type="evidence" value="ECO:0007669"/>
    <property type="project" value="UniProtKB-SubCell"/>
</dbReference>
<dbReference type="PANTHER" id="PTHR33508:SF1">
    <property type="entry name" value="UPF0056 MEMBRANE PROTEIN YHCE"/>
    <property type="match status" value="1"/>
</dbReference>
<evidence type="ECO:0000256" key="4">
    <source>
        <dbReference type="ARBA" id="ARBA00022692"/>
    </source>
</evidence>
<proteinExistence type="inferred from homology"/>
<dbReference type="EMBL" id="JAIOIV010000078">
    <property type="protein sequence ID" value="MBZ0156547.1"/>
    <property type="molecule type" value="Genomic_DNA"/>
</dbReference>
<dbReference type="PANTHER" id="PTHR33508">
    <property type="entry name" value="UPF0056 MEMBRANE PROTEIN YHCE"/>
    <property type="match status" value="1"/>
</dbReference>
<comment type="caution">
    <text evidence="8">The sequence shown here is derived from an EMBL/GenBank/DDBJ whole genome shotgun (WGS) entry which is preliminary data.</text>
</comment>
<sequence length="200" mass="21597">MEYFHYFLLTVIPLMVAIDAPGVLPIYLAITENMGPQEKKRIAKHSVLTAFIITVLFIFLGKAVFTVLGILVEDFMIAGGILLLIISISELSRAGTQKMTVSPTFGVVPLGTPLLGGPATITTSLVLAGNYGPVPVIISLILNLLLAWFIFDKADFIIRRIGMNGARVITRMASLLLAAIAVKMIRVGVFALISQWQGGQ</sequence>
<evidence type="ECO:0000256" key="7">
    <source>
        <dbReference type="RuleBase" id="RU362048"/>
    </source>
</evidence>
<evidence type="ECO:0000256" key="3">
    <source>
        <dbReference type="ARBA" id="ARBA00022475"/>
    </source>
</evidence>
<protein>
    <recommendedName>
        <fullName evidence="7">UPF0056 membrane protein</fullName>
    </recommendedName>
</protein>
<keyword evidence="4 7" id="KW-0812">Transmembrane</keyword>
<evidence type="ECO:0000256" key="1">
    <source>
        <dbReference type="ARBA" id="ARBA00004651"/>
    </source>
</evidence>
<evidence type="ECO:0000313" key="8">
    <source>
        <dbReference type="EMBL" id="MBZ0156547.1"/>
    </source>
</evidence>
<feature type="transmembrane region" description="Helical" evidence="7">
    <location>
        <begin position="42"/>
        <end position="61"/>
    </location>
</feature>
<keyword evidence="5 7" id="KW-1133">Transmembrane helix</keyword>
<dbReference type="NCBIfam" id="TIGR00427">
    <property type="entry name" value="NAAT family transporter"/>
    <property type="match status" value="1"/>
</dbReference>
<comment type="subcellular location">
    <subcellularLocation>
        <location evidence="1 7">Cell membrane</location>
        <topology evidence="1 7">Multi-pass membrane protein</topology>
    </subcellularLocation>
</comment>
<evidence type="ECO:0000256" key="6">
    <source>
        <dbReference type="ARBA" id="ARBA00023136"/>
    </source>
</evidence>
<dbReference type="AlphaFoldDB" id="A0A953JAU7"/>
<dbReference type="InterPro" id="IPR002771">
    <property type="entry name" value="Multi_antbiot-R_MarC"/>
</dbReference>
<reference evidence="8" key="2">
    <citation type="submission" date="2021-08" db="EMBL/GenBank/DDBJ databases">
        <authorList>
            <person name="Dalcin Martins P."/>
        </authorList>
    </citation>
    <scope>NUCLEOTIDE SEQUENCE</scope>
    <source>
        <strain evidence="8">MAG_39</strain>
    </source>
</reference>
<feature type="transmembrane region" description="Helical" evidence="7">
    <location>
        <begin position="134"/>
        <end position="151"/>
    </location>
</feature>
<dbReference type="Pfam" id="PF01914">
    <property type="entry name" value="MarC"/>
    <property type="match status" value="1"/>
</dbReference>
<name>A0A953JAU7_9BACT</name>
<evidence type="ECO:0000256" key="2">
    <source>
        <dbReference type="ARBA" id="ARBA00009784"/>
    </source>
</evidence>
<feature type="transmembrane region" description="Helical" evidence="7">
    <location>
        <begin position="107"/>
        <end position="128"/>
    </location>
</feature>
<organism evidence="8 9">
    <name type="scientific">Candidatus Nitrobium versatile</name>
    <dbReference type="NCBI Taxonomy" id="2884831"/>
    <lineage>
        <taxon>Bacteria</taxon>
        <taxon>Pseudomonadati</taxon>
        <taxon>Nitrospirota</taxon>
        <taxon>Nitrospiria</taxon>
        <taxon>Nitrospirales</taxon>
        <taxon>Nitrospiraceae</taxon>
        <taxon>Candidatus Nitrobium</taxon>
    </lineage>
</organism>
<evidence type="ECO:0000256" key="5">
    <source>
        <dbReference type="ARBA" id="ARBA00022989"/>
    </source>
</evidence>
<accession>A0A953JAU7</accession>
<keyword evidence="3" id="KW-1003">Cell membrane</keyword>
<feature type="transmembrane region" description="Helical" evidence="7">
    <location>
        <begin position="172"/>
        <end position="193"/>
    </location>
</feature>
<keyword evidence="6 7" id="KW-0472">Membrane</keyword>
<feature type="transmembrane region" description="Helical" evidence="7">
    <location>
        <begin position="6"/>
        <end position="30"/>
    </location>
</feature>
<comment type="similarity">
    <text evidence="2 7">Belongs to the UPF0056 (MarC) family.</text>
</comment>
<gene>
    <name evidence="8" type="ORF">K8I29_10125</name>
</gene>
<reference evidence="8" key="1">
    <citation type="journal article" date="2021" name="bioRxiv">
        <title>Unraveling nitrogen, sulfur and carbon metabolic pathways and microbial community transcriptional responses to substrate deprivation and toxicity stresses in a bioreactor mimicking anoxic brackish coastal sediment conditions.</title>
        <authorList>
            <person name="Martins P.D."/>
            <person name="Echeveste M.J."/>
            <person name="Arshad A."/>
            <person name="Kurth J."/>
            <person name="Ouboter H."/>
            <person name="Jetten M.S.M."/>
            <person name="Welte C.U."/>
        </authorList>
    </citation>
    <scope>NUCLEOTIDE SEQUENCE</scope>
    <source>
        <strain evidence="8">MAG_39</strain>
    </source>
</reference>